<keyword evidence="3" id="KW-1185">Reference proteome</keyword>
<feature type="signal peptide" evidence="1">
    <location>
        <begin position="1"/>
        <end position="32"/>
    </location>
</feature>
<dbReference type="Proteomes" id="UP000199355">
    <property type="component" value="Unassembled WGS sequence"/>
</dbReference>
<sequence length="156" mass="16446">MRAALFSPALSRRLALLLMALGLCMSAPDANAAGPTDLGFNEMYAAQGVLGMQFSAKLLALNGKPVRIKGFMAPPLKADGVFFVLTSAPVALCPFCNAEADWPADIVVAYMAPGERFVQNNAPIAATGILEVGAATDPETGFVSMVRLRETRICKL</sequence>
<accession>A0A1G7JWP0</accession>
<evidence type="ECO:0000313" key="2">
    <source>
        <dbReference type="EMBL" id="SDF29367.1"/>
    </source>
</evidence>
<name>A0A1G7JWP0_9BACT</name>
<protein>
    <recommendedName>
        <fullName evidence="4">DUF3299 domain-containing protein</fullName>
    </recommendedName>
</protein>
<evidence type="ECO:0008006" key="4">
    <source>
        <dbReference type="Google" id="ProtNLM"/>
    </source>
</evidence>
<feature type="chain" id="PRO_5011678085" description="DUF3299 domain-containing protein" evidence="1">
    <location>
        <begin position="33"/>
        <end position="156"/>
    </location>
</feature>
<reference evidence="3" key="1">
    <citation type="submission" date="2016-10" db="EMBL/GenBank/DDBJ databases">
        <authorList>
            <person name="Varghese N."/>
            <person name="Submissions S."/>
        </authorList>
    </citation>
    <scope>NUCLEOTIDE SEQUENCE [LARGE SCALE GENOMIC DNA]</scope>
    <source>
        <strain evidence="3">KHC7</strain>
    </source>
</reference>
<evidence type="ECO:0000313" key="3">
    <source>
        <dbReference type="Proteomes" id="UP000199355"/>
    </source>
</evidence>
<proteinExistence type="predicted"/>
<dbReference type="STRING" id="571438.SAMN05192586_103170"/>
<dbReference type="RefSeq" id="WP_218970725.1">
    <property type="nucleotide sequence ID" value="NZ_FNBX01000003.1"/>
</dbReference>
<dbReference type="AlphaFoldDB" id="A0A1G7JWP0"/>
<dbReference type="EMBL" id="FNBX01000003">
    <property type="protein sequence ID" value="SDF29367.1"/>
    <property type="molecule type" value="Genomic_DNA"/>
</dbReference>
<gene>
    <name evidence="2" type="ORF">SAMN05192586_103170</name>
</gene>
<evidence type="ECO:0000256" key="1">
    <source>
        <dbReference type="SAM" id="SignalP"/>
    </source>
</evidence>
<keyword evidence="1" id="KW-0732">Signal</keyword>
<organism evidence="2 3">
    <name type="scientific">Desulfovibrio legallii</name>
    <dbReference type="NCBI Taxonomy" id="571438"/>
    <lineage>
        <taxon>Bacteria</taxon>
        <taxon>Pseudomonadati</taxon>
        <taxon>Thermodesulfobacteriota</taxon>
        <taxon>Desulfovibrionia</taxon>
        <taxon>Desulfovibrionales</taxon>
        <taxon>Desulfovibrionaceae</taxon>
        <taxon>Desulfovibrio</taxon>
    </lineage>
</organism>